<dbReference type="GO" id="GO:0035550">
    <property type="term" value="C:urease complex"/>
    <property type="evidence" value="ECO:0007669"/>
    <property type="project" value="InterPro"/>
</dbReference>
<protein>
    <recommendedName>
        <fullName evidence="2">urease</fullName>
        <ecNumber evidence="2">3.5.1.5</ecNumber>
    </recommendedName>
</protein>
<dbReference type="Pfam" id="PF00699">
    <property type="entry name" value="Urease_beta"/>
    <property type="match status" value="1"/>
</dbReference>
<organism evidence="4 5">
    <name type="scientific">Ziziphus jujuba var. spinosa</name>
    <dbReference type="NCBI Taxonomy" id="714518"/>
    <lineage>
        <taxon>Eukaryota</taxon>
        <taxon>Viridiplantae</taxon>
        <taxon>Streptophyta</taxon>
        <taxon>Embryophyta</taxon>
        <taxon>Tracheophyta</taxon>
        <taxon>Spermatophyta</taxon>
        <taxon>Magnoliopsida</taxon>
        <taxon>eudicotyledons</taxon>
        <taxon>Gunneridae</taxon>
        <taxon>Pentapetalae</taxon>
        <taxon>rosids</taxon>
        <taxon>fabids</taxon>
        <taxon>Rosales</taxon>
        <taxon>Rhamnaceae</taxon>
        <taxon>Paliureae</taxon>
        <taxon>Ziziphus</taxon>
    </lineage>
</organism>
<dbReference type="GO" id="GO:0016151">
    <property type="term" value="F:nickel cation binding"/>
    <property type="evidence" value="ECO:0007669"/>
    <property type="project" value="InterPro"/>
</dbReference>
<proteinExistence type="predicted"/>
<dbReference type="Gene3D" id="2.10.150.10">
    <property type="entry name" value="Urease, beta subunit"/>
    <property type="match status" value="1"/>
</dbReference>
<comment type="pathway">
    <text evidence="1">Nitrogen metabolism; urea degradation; CO(2) and NH(3) from urea (urease route): step 1/1.</text>
</comment>
<dbReference type="InterPro" id="IPR002019">
    <property type="entry name" value="Urease_beta-like"/>
</dbReference>
<dbReference type="InterPro" id="IPR036461">
    <property type="entry name" value="Urease_betasu_sf"/>
</dbReference>
<dbReference type="SUPFAM" id="SSF51278">
    <property type="entry name" value="Urease, beta-subunit"/>
    <property type="match status" value="2"/>
</dbReference>
<gene>
    <name evidence="4" type="ORF">FEM48_Zijuj10G0036600</name>
</gene>
<evidence type="ECO:0000256" key="3">
    <source>
        <dbReference type="ARBA" id="ARBA00022801"/>
    </source>
</evidence>
<dbReference type="PANTHER" id="PTHR33569:SF1">
    <property type="entry name" value="UREASE"/>
    <property type="match status" value="1"/>
</dbReference>
<reference evidence="4" key="1">
    <citation type="journal article" date="2021" name="Front. Plant Sci.">
        <title>Chromosome-Scale Genome Assembly for Chinese Sour Jujube and Insights Into Its Genome Evolution and Domestication Signature.</title>
        <authorList>
            <person name="Shen L.-Y."/>
            <person name="Luo H."/>
            <person name="Wang X.-L."/>
            <person name="Wang X.-M."/>
            <person name="Qiu X.-J."/>
            <person name="Liu H."/>
            <person name="Zhou S.-S."/>
            <person name="Jia K.-H."/>
            <person name="Nie S."/>
            <person name="Bao Y.-T."/>
            <person name="Zhang R.-G."/>
            <person name="Yun Q.-Z."/>
            <person name="Chai Y.-H."/>
            <person name="Lu J.-Y."/>
            <person name="Li Y."/>
            <person name="Zhao S.-W."/>
            <person name="Mao J.-F."/>
            <person name="Jia S.-G."/>
            <person name="Mao Y.-M."/>
        </authorList>
    </citation>
    <scope>NUCLEOTIDE SEQUENCE</scope>
    <source>
        <strain evidence="4">AT0</strain>
        <tissue evidence="4">Leaf</tissue>
    </source>
</reference>
<evidence type="ECO:0000313" key="5">
    <source>
        <dbReference type="Proteomes" id="UP000813462"/>
    </source>
</evidence>
<evidence type="ECO:0000256" key="1">
    <source>
        <dbReference type="ARBA" id="ARBA00004897"/>
    </source>
</evidence>
<keyword evidence="3" id="KW-0378">Hydrolase</keyword>
<dbReference type="PANTHER" id="PTHR33569">
    <property type="entry name" value="UREASE"/>
    <property type="match status" value="1"/>
</dbReference>
<dbReference type="SUPFAM" id="SSF54111">
    <property type="entry name" value="Urease, gamma-subunit"/>
    <property type="match status" value="1"/>
</dbReference>
<dbReference type="InterPro" id="IPR002026">
    <property type="entry name" value="Urease_gamma/gamma-beta_su"/>
</dbReference>
<dbReference type="GO" id="GO:0009039">
    <property type="term" value="F:urease activity"/>
    <property type="evidence" value="ECO:0007669"/>
    <property type="project" value="UniProtKB-EC"/>
</dbReference>
<comment type="caution">
    <text evidence="4">The sequence shown here is derived from an EMBL/GenBank/DDBJ whole genome shotgun (WGS) entry which is preliminary data.</text>
</comment>
<dbReference type="InterPro" id="IPR050069">
    <property type="entry name" value="Urease_subunit"/>
</dbReference>
<dbReference type="EMBL" id="JAEACU010000010">
    <property type="protein sequence ID" value="KAH7515530.1"/>
    <property type="molecule type" value="Genomic_DNA"/>
</dbReference>
<dbReference type="GO" id="GO:0043419">
    <property type="term" value="P:urea catabolic process"/>
    <property type="evidence" value="ECO:0007669"/>
    <property type="project" value="InterPro"/>
</dbReference>
<evidence type="ECO:0000256" key="2">
    <source>
        <dbReference type="ARBA" id="ARBA00012934"/>
    </source>
</evidence>
<evidence type="ECO:0000313" key="4">
    <source>
        <dbReference type="EMBL" id="KAH7515530.1"/>
    </source>
</evidence>
<dbReference type="Proteomes" id="UP000813462">
    <property type="component" value="Unassembled WGS sequence"/>
</dbReference>
<dbReference type="Pfam" id="PF00547">
    <property type="entry name" value="Urease_gamma"/>
    <property type="match status" value="1"/>
</dbReference>
<sequence>MNKKRLARGLKLNYTEAAALIASQILERQICGRIDGLRETTRWKVEGIFPDGTKLITIDDAIASEYGNLAPVLHGSFLPVPPLDKFPWAEDNINTGDMIYGRKDSIAINSKRKAIILRVINTGDRPIQHYCQLGSYYHFMDVNHFLVFDRWKACGMRLNIAAGTAIRFEVVILTFICFCFDADAFEQSLGYIIFLGIVKKVTLLKIGGKRVIRGGNGIGDRWSNDAKFREVREAVESRGCGHKESPRTDFAVKVSPEKIQLSPQEFHVNTEVIAGEGQIITAGAIDCHAHFICPQMVSEAISSGELHNCKYFLLKEKSVWNGIKDSYGLNKIVREVSSVMSLTKLDMKLKFLPVLLPPLFHSLRITSSFKLSIFTSYCFNKTLTNQYCDPRN</sequence>
<dbReference type="Gene3D" id="3.30.280.10">
    <property type="entry name" value="Urease, gamma-like subunit"/>
    <property type="match status" value="2"/>
</dbReference>
<name>A0A978UL28_ZIZJJ</name>
<dbReference type="EC" id="3.5.1.5" evidence="2"/>
<dbReference type="AlphaFoldDB" id="A0A978UL28"/>
<accession>A0A978UL28</accession>
<dbReference type="InterPro" id="IPR036463">
    <property type="entry name" value="Urease_gamma_sf"/>
</dbReference>